<dbReference type="Proteomes" id="UP000234460">
    <property type="component" value="Chromosome LMANV2"/>
</dbReference>
<feature type="transmembrane region" description="Helical" evidence="1">
    <location>
        <begin position="981"/>
        <end position="1000"/>
    </location>
</feature>
<feature type="transmembrane region" description="Helical" evidence="1">
    <location>
        <begin position="1012"/>
        <end position="1035"/>
    </location>
</feature>
<comment type="caution">
    <text evidence="2">The sequence shown here is derived from an EMBL/GenBank/DDBJ whole genome shotgun (WGS) entry which is preliminary data.</text>
</comment>
<feature type="transmembrane region" description="Helical" evidence="1">
    <location>
        <begin position="931"/>
        <end position="952"/>
    </location>
</feature>
<keyword evidence="1" id="KW-0812">Transmembrane</keyword>
<evidence type="ECO:0000313" key="3">
    <source>
        <dbReference type="Proteomes" id="UP000234460"/>
    </source>
</evidence>
<dbReference type="Gene3D" id="1.20.1640.10">
    <property type="entry name" value="Multidrug efflux transporter AcrB transmembrane domain"/>
    <property type="match status" value="2"/>
</dbReference>
<feature type="transmembrane region" description="Helical" evidence="1">
    <location>
        <begin position="26"/>
        <end position="46"/>
    </location>
</feature>
<dbReference type="PRINTS" id="PR00702">
    <property type="entry name" value="ACRIFLAVINRP"/>
</dbReference>
<feature type="transmembrane region" description="Helical" evidence="1">
    <location>
        <begin position="344"/>
        <end position="366"/>
    </location>
</feature>
<feature type="transmembrane region" description="Helical" evidence="1">
    <location>
        <begin position="905"/>
        <end position="925"/>
    </location>
</feature>
<feature type="transmembrane region" description="Helical" evidence="1">
    <location>
        <begin position="544"/>
        <end position="566"/>
    </location>
</feature>
<feature type="transmembrane region" description="Helical" evidence="1">
    <location>
        <begin position="879"/>
        <end position="898"/>
    </location>
</feature>
<keyword evidence="1" id="KW-0472">Membrane</keyword>
<dbReference type="SUPFAM" id="SSF82693">
    <property type="entry name" value="Multidrug efflux transporter AcrB pore domain, PN1, PN2, PC1 and PC2 subdomains"/>
    <property type="match status" value="3"/>
</dbReference>
<dbReference type="SUPFAM" id="SSF82714">
    <property type="entry name" value="Multidrug efflux transporter AcrB TolC docking domain, DN and DC subdomains"/>
    <property type="match status" value="2"/>
</dbReference>
<dbReference type="Gene3D" id="3.30.2090.10">
    <property type="entry name" value="Multidrug efflux transporter AcrB TolC docking domain, DN and DC subdomains"/>
    <property type="match status" value="2"/>
</dbReference>
<keyword evidence="1" id="KW-1133">Transmembrane helix</keyword>
<feature type="transmembrane region" description="Helical" evidence="1">
    <location>
        <begin position="443"/>
        <end position="463"/>
    </location>
</feature>
<dbReference type="InterPro" id="IPR001036">
    <property type="entry name" value="Acrflvin-R"/>
</dbReference>
<accession>A0AAQ1SN40</accession>
<proteinExistence type="predicted"/>
<dbReference type="Gene3D" id="3.30.70.1430">
    <property type="entry name" value="Multidrug efflux transporter AcrB pore domain"/>
    <property type="match status" value="2"/>
</dbReference>
<dbReference type="SUPFAM" id="SSF82866">
    <property type="entry name" value="Multidrug efflux transporter AcrB transmembrane domain"/>
    <property type="match status" value="2"/>
</dbReference>
<reference evidence="2 3" key="1">
    <citation type="submission" date="2017-11" db="EMBL/GenBank/DDBJ databases">
        <authorList>
            <person name="Lechat P."/>
        </authorList>
    </citation>
    <scope>NUCLEOTIDE SEQUENCE [LARGE SCALE GENOMIC DNA]</scope>
    <source>
        <strain evidence="2">L495</strain>
    </source>
</reference>
<dbReference type="Gene3D" id="3.30.70.1320">
    <property type="entry name" value="Multidrug efflux transporter AcrB pore domain like"/>
    <property type="match status" value="1"/>
</dbReference>
<dbReference type="PANTHER" id="PTHR32063">
    <property type="match status" value="1"/>
</dbReference>
<dbReference type="EMBL" id="OEJX01000012">
    <property type="protein sequence ID" value="SOR60714.1"/>
    <property type="molecule type" value="Genomic_DNA"/>
</dbReference>
<dbReference type="AlphaFoldDB" id="A0AAQ1SN40"/>
<dbReference type="GO" id="GO:0042910">
    <property type="term" value="F:xenobiotic transmembrane transporter activity"/>
    <property type="evidence" value="ECO:0007669"/>
    <property type="project" value="TreeGrafter"/>
</dbReference>
<sequence length="1050" mass="117495">MAFWKLICQSKINMKSLIESFIQNRLFMYLGMVFIFLSGVVSLIGLRRDAFPNVDLKQMVISTKFPGASPADVELRVTYPIEEKLKEIDGIDEIRSFSRNSVSDIDVRVSLEEKDPEKVLNEIRRAVDNAMAELPAQVTEKPKMTERKSGSFPILEFSIFGGKDEIELHTTAEFVERELEKIQGVARVDVFGKRDREWHILVNANKLKQYSLDLNDIINTIRNRNINLPAGSVDSETAFDLRIDGEFKNPSEVGKIPTRTNEIFSTVKLEDIARVEDTFEYPRFLAIANGKQGLILSVIKKERSDAIEVADNVRKRLNELSKTYPSGMKTFVLNDEAKRTKNRLNVVSSNALIGFTIVFGILFLFLDFRTATLTSLSLPFSMLMTFSVLPFFDVSFNMISMMGLIISLGMLVDNSIVISENIYTYLAEKNDSVTASLRGTVEMIVPIFGSYLTTVTAFLPMLFMTGIMGKFIWEIPLVVIVALTASLIESFLFLPARIAAFAKTPNQMKIKSKFRLKMDSIFHSIETNFSKLVSFNIRHKKSSFAVILLLVFGSCGALSQMDFVLFPKEDIEIIMIKAEFPPTSRIFQTREKMKYMESIVQKIPKEELVSYSTKIGVQQTDPDDPLSRFGENLGVILIYLTPEVKRERKATEILRSIEPDLKKTPGLNEIFLEEFGNAPPIGAPITISIQGKDYETLKNISNELQSFLKSIPGVFSVRDDYRYGRKQMYIQLDEGLESFTGVSTLSAANGLRAAYDGERAGTVRKGRTKIYLRVLYDRDFRKNPNEIKTIPLRNKAGNITNLAKISKMDLIESPELLAHKDFERAITVNGDVKLDEITAHDANQRVATEFKPLIEKQYPGIMITFGGEEKDTQRSMASLAKAGIIAIFGIFGILALTIKSFWKPVLILSTIPLGIIGIVIGFPLSGKSISFLAMIGIIGLAGVLVNASIVLVDCIDSIRKDSKASMDDILIEASQRRFRPILLTTLTTVAGLLPTAYSLGGSDPVLIPMTLALGWGLGFGTLGSLLYVPVTLSVFNDLTTRFKEKRSNKK</sequence>
<dbReference type="GO" id="GO:0005886">
    <property type="term" value="C:plasma membrane"/>
    <property type="evidence" value="ECO:0007669"/>
    <property type="project" value="TreeGrafter"/>
</dbReference>
<organism evidence="2 3">
    <name type="scientific">Leptospira interrogans serovar Manilae</name>
    <dbReference type="NCBI Taxonomy" id="214675"/>
    <lineage>
        <taxon>Bacteria</taxon>
        <taxon>Pseudomonadati</taxon>
        <taxon>Spirochaetota</taxon>
        <taxon>Spirochaetia</taxon>
        <taxon>Leptospirales</taxon>
        <taxon>Leptospiraceae</taxon>
        <taxon>Leptospira</taxon>
    </lineage>
</organism>
<protein>
    <submittedName>
        <fullName evidence="2">Export membrane protein</fullName>
    </submittedName>
</protein>
<name>A0AAQ1SN40_LEPIR</name>
<feature type="transmembrane region" description="Helical" evidence="1">
    <location>
        <begin position="475"/>
        <end position="500"/>
    </location>
</feature>
<dbReference type="Gene3D" id="3.30.70.1440">
    <property type="entry name" value="Multidrug efflux transporter AcrB pore domain"/>
    <property type="match status" value="1"/>
</dbReference>
<evidence type="ECO:0000256" key="1">
    <source>
        <dbReference type="SAM" id="Phobius"/>
    </source>
</evidence>
<dbReference type="PANTHER" id="PTHR32063:SF33">
    <property type="entry name" value="RND SUPERFAMILY EFFLUX PUMP PERMEASE COMPONENT"/>
    <property type="match status" value="1"/>
</dbReference>
<gene>
    <name evidence="2" type="ORF">LMANV2_20069</name>
</gene>
<dbReference type="InterPro" id="IPR027463">
    <property type="entry name" value="AcrB_DN_DC_subdom"/>
</dbReference>
<evidence type="ECO:0000313" key="2">
    <source>
        <dbReference type="EMBL" id="SOR60714.1"/>
    </source>
</evidence>
<dbReference type="Pfam" id="PF00873">
    <property type="entry name" value="ACR_tran"/>
    <property type="match status" value="1"/>
</dbReference>